<accession>A0A7D4PQZ5</accession>
<evidence type="ECO:0000256" key="3">
    <source>
        <dbReference type="ARBA" id="ARBA00022801"/>
    </source>
</evidence>
<dbReference type="EMBL" id="CP054056">
    <property type="protein sequence ID" value="QKJ25626.1"/>
    <property type="molecule type" value="Genomic_DNA"/>
</dbReference>
<feature type="domain" description="AB hydrolase-1" evidence="4">
    <location>
        <begin position="76"/>
        <end position="459"/>
    </location>
</feature>
<dbReference type="Pfam" id="PF00561">
    <property type="entry name" value="Abhydrolase_1"/>
    <property type="match status" value="1"/>
</dbReference>
<organism evidence="5 6">
    <name type="scientific">Aquiluna borgnonia</name>
    <dbReference type="NCBI Taxonomy" id="2499157"/>
    <lineage>
        <taxon>Bacteria</taxon>
        <taxon>Bacillati</taxon>
        <taxon>Actinomycetota</taxon>
        <taxon>Actinomycetes</taxon>
        <taxon>Micrococcales</taxon>
        <taxon>Microbacteriaceae</taxon>
        <taxon>Luna cluster</taxon>
        <taxon>Luna-1 subcluster</taxon>
        <taxon>Aquiluna</taxon>
    </lineage>
</organism>
<evidence type="ECO:0000313" key="5">
    <source>
        <dbReference type="EMBL" id="QKJ25626.1"/>
    </source>
</evidence>
<keyword evidence="2" id="KW-0732">Signal</keyword>
<dbReference type="InterPro" id="IPR029058">
    <property type="entry name" value="AB_hydrolase_fold"/>
</dbReference>
<dbReference type="InterPro" id="IPR000073">
    <property type="entry name" value="AB_hydrolase_1"/>
</dbReference>
<comment type="similarity">
    <text evidence="1">Belongs to the peptidase S33 family.</text>
</comment>
<gene>
    <name evidence="5" type="ORF">HRU87_05520</name>
</gene>
<evidence type="ECO:0000313" key="6">
    <source>
        <dbReference type="Proteomes" id="UP000501003"/>
    </source>
</evidence>
<dbReference type="Proteomes" id="UP000501003">
    <property type="component" value="Chromosome"/>
</dbReference>
<proteinExistence type="inferred from homology"/>
<dbReference type="GO" id="GO:0016787">
    <property type="term" value="F:hydrolase activity"/>
    <property type="evidence" value="ECO:0007669"/>
    <property type="project" value="UniProtKB-KW"/>
</dbReference>
<dbReference type="PANTHER" id="PTHR43248">
    <property type="entry name" value="2-SUCCINYL-6-HYDROXY-2,4-CYCLOHEXADIENE-1-CARBOXYLATE SYNTHASE"/>
    <property type="match status" value="1"/>
</dbReference>
<keyword evidence="6" id="KW-1185">Reference proteome</keyword>
<evidence type="ECO:0000256" key="1">
    <source>
        <dbReference type="ARBA" id="ARBA00010088"/>
    </source>
</evidence>
<dbReference type="SUPFAM" id="SSF53474">
    <property type="entry name" value="alpha/beta-Hydrolases"/>
    <property type="match status" value="1"/>
</dbReference>
<dbReference type="AlphaFoldDB" id="A0A7D4PQZ5"/>
<dbReference type="PANTHER" id="PTHR43248:SF29">
    <property type="entry name" value="TRIPEPTIDYL AMINOPEPTIDASE"/>
    <property type="match status" value="1"/>
</dbReference>
<evidence type="ECO:0000259" key="4">
    <source>
        <dbReference type="Pfam" id="PF00561"/>
    </source>
</evidence>
<dbReference type="InterPro" id="IPR051601">
    <property type="entry name" value="Serine_prot/Carboxylest_S33"/>
</dbReference>
<dbReference type="KEGG" id="aqg:HRU87_05520"/>
<protein>
    <submittedName>
        <fullName evidence="5">Alpha/beta fold hydrolase</fullName>
    </submittedName>
</protein>
<name>A0A7D4PQZ5_9MICO</name>
<evidence type="ECO:0000256" key="2">
    <source>
        <dbReference type="ARBA" id="ARBA00022729"/>
    </source>
</evidence>
<sequence length="483" mass="52254">MGSVLLLTACYPQVPVEPIDEIRAGKDVTSQELVWESCDLGFECTTVVAPLNWVVETGEYLTLSLIRPAGSAELAPILVNPGGPGASGVDFVRDNLDTIGTNFLRENFQLIGFDPRGVGESAPVTCVDSDLKDQVYYGQSPYEYGSDQDLKWTEDLVQRFADSCQSVGFDVSHFNTQQSARDMDLIRELLGLEVLDYLGYSYGTELGATYAALFPDRVGKFVLDGAADPTISTGENLLNQVAGFDAAFKTYLVDCLQQAECPFDGDLDQALLKVADFLEMLETKTLPTQFDREVGVTAAIYGIIAALYSEESWPYLTQALSEAFDGDASTLLMLADFYNDRDPDGGYLSNINEANIAIGCADSRVRFEDAADLTPKIEAASAVFGKYFASPELSCVGWPEGQGKVELDFRQKLGYPPLVVGTTGDPATPFVQAQALSEILDGAKLLTFEGEGHTAYGSNPCVNEVVDQYLSGAPIDSLKLLCP</sequence>
<dbReference type="Gene3D" id="3.40.50.1820">
    <property type="entry name" value="alpha/beta hydrolase"/>
    <property type="match status" value="1"/>
</dbReference>
<keyword evidence="3 5" id="KW-0378">Hydrolase</keyword>
<reference evidence="5 6" key="1">
    <citation type="submission" date="2020-05" db="EMBL/GenBank/DDBJ databases">
        <title>Aquirufa sp. strain 15G-AUS-rot a new Aquirufa species.</title>
        <authorList>
            <person name="Pitt A."/>
            <person name="Hahn M.W."/>
        </authorList>
    </citation>
    <scope>NUCLEOTIDE SEQUENCE [LARGE SCALE GENOMIC DNA]</scope>
    <source>
        <strain evidence="5 6">15G-AUS-rot</strain>
    </source>
</reference>